<dbReference type="InterPro" id="IPR001466">
    <property type="entry name" value="Beta-lactam-related"/>
</dbReference>
<proteinExistence type="predicted"/>
<evidence type="ECO:0000313" key="3">
    <source>
        <dbReference type="Proteomes" id="UP001259982"/>
    </source>
</evidence>
<comment type="caution">
    <text evidence="2">The sequence shown here is derived from an EMBL/GenBank/DDBJ whole genome shotgun (WGS) entry which is preliminary data.</text>
</comment>
<dbReference type="PANTHER" id="PTHR43283:SF3">
    <property type="entry name" value="BETA-LACTAMASE FAMILY PROTEIN (AFU_ORTHOLOGUE AFUA_5G07500)"/>
    <property type="match status" value="1"/>
</dbReference>
<dbReference type="SUPFAM" id="SSF56601">
    <property type="entry name" value="beta-lactamase/transpeptidase-like"/>
    <property type="match status" value="1"/>
</dbReference>
<dbReference type="Proteomes" id="UP001259982">
    <property type="component" value="Unassembled WGS sequence"/>
</dbReference>
<sequence length="385" mass="41781">MDKNRLDALLGGAAEAGKVPGVVAMAADADGVTYTGAFGERELGGGTAMTEDTVFLLASMTKAVGATAAMQLVEKGDLTLDGAASELLPELAEIRVLDGFEGDQPRLRRPRSTVTLRNLLTHTSGFGYEIWNADLARYQEQKGIPGIFSGQRAALQVPLMSDPGTRWEYGTGIDWVGRLVEAASGQRLGHYFREHIFQPLGMTDTAFTMSDDARARLATIHARTPDGQLAPHPLVLEQDPEQQMSGHGLYGTAGDYLRFTRAILNGGELDGKRILQAKTVDLMRQNHIGDLEVPAIESIDPTLSNNVELYPGMSKKWGLSFLINTEETPEGRAAGSLAWAGLANSYYWIDHDKGVTGVYFTQILPFFDPESAPLFQAFEQAVYNG</sequence>
<protein>
    <submittedName>
        <fullName evidence="2">Serine hydrolase domain-containing protein</fullName>
        <ecNumber evidence="2">3.1.1.103</ecNumber>
    </submittedName>
</protein>
<keyword evidence="2" id="KW-0378">Hydrolase</keyword>
<evidence type="ECO:0000259" key="1">
    <source>
        <dbReference type="Pfam" id="PF00144"/>
    </source>
</evidence>
<dbReference type="EMBL" id="JAVRHY010000001">
    <property type="protein sequence ID" value="MDT0617223.1"/>
    <property type="molecule type" value="Genomic_DNA"/>
</dbReference>
<dbReference type="PANTHER" id="PTHR43283">
    <property type="entry name" value="BETA-LACTAMASE-RELATED"/>
    <property type="match status" value="1"/>
</dbReference>
<dbReference type="InterPro" id="IPR050789">
    <property type="entry name" value="Diverse_Enzym_Activities"/>
</dbReference>
<dbReference type="EC" id="3.1.1.103" evidence="2"/>
<feature type="domain" description="Beta-lactamase-related" evidence="1">
    <location>
        <begin position="7"/>
        <end position="367"/>
    </location>
</feature>
<dbReference type="InterPro" id="IPR012338">
    <property type="entry name" value="Beta-lactam/transpept-like"/>
</dbReference>
<dbReference type="Gene3D" id="3.40.710.10">
    <property type="entry name" value="DD-peptidase/beta-lactamase superfamily"/>
    <property type="match status" value="1"/>
</dbReference>
<accession>A0ABU3B4X3</accession>
<gene>
    <name evidence="2" type="ORF">RM531_01910</name>
</gene>
<evidence type="ECO:0000313" key="2">
    <source>
        <dbReference type="EMBL" id="MDT0617223.1"/>
    </source>
</evidence>
<dbReference type="RefSeq" id="WP_311656865.1">
    <property type="nucleotide sequence ID" value="NZ_JAVRHY010000001.1"/>
</dbReference>
<dbReference type="GO" id="GO:0016787">
    <property type="term" value="F:hydrolase activity"/>
    <property type="evidence" value="ECO:0007669"/>
    <property type="project" value="UniProtKB-KW"/>
</dbReference>
<organism evidence="2 3">
    <name type="scientific">Spectribacter acetivorans</name>
    <dbReference type="NCBI Taxonomy" id="3075603"/>
    <lineage>
        <taxon>Bacteria</taxon>
        <taxon>Pseudomonadati</taxon>
        <taxon>Pseudomonadota</taxon>
        <taxon>Gammaproteobacteria</taxon>
        <taxon>Salinisphaerales</taxon>
        <taxon>Salinisphaeraceae</taxon>
        <taxon>Spectribacter</taxon>
    </lineage>
</organism>
<dbReference type="Pfam" id="PF00144">
    <property type="entry name" value="Beta-lactamase"/>
    <property type="match status" value="1"/>
</dbReference>
<keyword evidence="3" id="KW-1185">Reference proteome</keyword>
<name>A0ABU3B4X3_9GAMM</name>
<reference evidence="2 3" key="1">
    <citation type="submission" date="2023-09" db="EMBL/GenBank/DDBJ databases">
        <authorList>
            <person name="Rey-Velasco X."/>
        </authorList>
    </citation>
    <scope>NUCLEOTIDE SEQUENCE [LARGE SCALE GENOMIC DNA]</scope>
    <source>
        <strain evidence="2 3">P385</strain>
    </source>
</reference>